<reference evidence="2 3" key="1">
    <citation type="journal article" date="2019" name="Emerg. Microbes Infect.">
        <title>Comprehensive subspecies identification of 175 nontuberculous mycobacteria species based on 7547 genomic profiles.</title>
        <authorList>
            <person name="Matsumoto Y."/>
            <person name="Kinjo T."/>
            <person name="Motooka D."/>
            <person name="Nabeya D."/>
            <person name="Jung N."/>
            <person name="Uechi K."/>
            <person name="Horii T."/>
            <person name="Iida T."/>
            <person name="Fujita J."/>
            <person name="Nakamura S."/>
        </authorList>
    </citation>
    <scope>NUCLEOTIDE SEQUENCE [LARGE SCALE GENOMIC DNA]</scope>
    <source>
        <strain evidence="2 3">JCM 13392</strain>
    </source>
</reference>
<feature type="compositionally biased region" description="Polar residues" evidence="1">
    <location>
        <begin position="1"/>
        <end position="12"/>
    </location>
</feature>
<dbReference type="Gene3D" id="2.60.40.2030">
    <property type="match status" value="1"/>
</dbReference>
<evidence type="ECO:0000313" key="2">
    <source>
        <dbReference type="EMBL" id="GFG61439.1"/>
    </source>
</evidence>
<gene>
    <name evidence="2" type="ORF">MMUR_55750</name>
</gene>
<comment type="caution">
    <text evidence="2">The sequence shown here is derived from an EMBL/GenBank/DDBJ whole genome shotgun (WGS) entry which is preliminary data.</text>
</comment>
<protein>
    <submittedName>
        <fullName evidence="2">Uncharacterized protein</fullName>
    </submittedName>
</protein>
<dbReference type="SUPFAM" id="SSF141072">
    <property type="entry name" value="CalX-like"/>
    <property type="match status" value="1"/>
</dbReference>
<evidence type="ECO:0000313" key="3">
    <source>
        <dbReference type="Proteomes" id="UP000465241"/>
    </source>
</evidence>
<evidence type="ECO:0000256" key="1">
    <source>
        <dbReference type="SAM" id="MobiDB-lite"/>
    </source>
</evidence>
<sequence length="73" mass="7738">MGFPRNSTTVVEGNNGPRTEPITIELSDSSTQPITVHYTISPFALDGATDGEDFIAESGSVTFARAKPKQPSP</sequence>
<dbReference type="InterPro" id="IPR038081">
    <property type="entry name" value="CalX-like_sf"/>
</dbReference>
<name>A0A7I9WV38_9MYCO</name>
<dbReference type="EMBL" id="BLKT01000003">
    <property type="protein sequence ID" value="GFG61439.1"/>
    <property type="molecule type" value="Genomic_DNA"/>
</dbReference>
<dbReference type="RefSeq" id="WP_193491236.1">
    <property type="nucleotide sequence ID" value="NZ_BLKT01000003.1"/>
</dbReference>
<feature type="region of interest" description="Disordered" evidence="1">
    <location>
        <begin position="1"/>
        <end position="23"/>
    </location>
</feature>
<dbReference type="Proteomes" id="UP000465241">
    <property type="component" value="Unassembled WGS sequence"/>
</dbReference>
<accession>A0A7I9WV38</accession>
<organism evidence="2 3">
    <name type="scientific">Mycolicibacterium murale</name>
    <dbReference type="NCBI Taxonomy" id="182220"/>
    <lineage>
        <taxon>Bacteria</taxon>
        <taxon>Bacillati</taxon>
        <taxon>Actinomycetota</taxon>
        <taxon>Actinomycetes</taxon>
        <taxon>Mycobacteriales</taxon>
        <taxon>Mycobacteriaceae</taxon>
        <taxon>Mycolicibacterium</taxon>
    </lineage>
</organism>
<proteinExistence type="predicted"/>
<keyword evidence="3" id="KW-1185">Reference proteome</keyword>
<dbReference type="AlphaFoldDB" id="A0A7I9WV38"/>